<feature type="compositionally biased region" description="Polar residues" evidence="1">
    <location>
        <begin position="38"/>
        <end position="50"/>
    </location>
</feature>
<keyword evidence="3" id="KW-1185">Reference proteome</keyword>
<feature type="compositionally biased region" description="Basic and acidic residues" evidence="1">
    <location>
        <begin position="51"/>
        <end position="60"/>
    </location>
</feature>
<dbReference type="Proteomes" id="UP000008370">
    <property type="component" value="Unassembled WGS sequence"/>
</dbReference>
<dbReference type="AlphaFoldDB" id="K5X7P1"/>
<reference evidence="2 3" key="1">
    <citation type="journal article" date="2012" name="BMC Genomics">
        <title>Comparative genomics of the white-rot fungi, Phanerochaete carnosa and P. chrysosporium, to elucidate the genetic basis of the distinct wood types they colonize.</title>
        <authorList>
            <person name="Suzuki H."/>
            <person name="MacDonald J."/>
            <person name="Syed K."/>
            <person name="Salamov A."/>
            <person name="Hori C."/>
            <person name="Aerts A."/>
            <person name="Henrissat B."/>
            <person name="Wiebenga A."/>
            <person name="vanKuyk P.A."/>
            <person name="Barry K."/>
            <person name="Lindquist E."/>
            <person name="LaButti K."/>
            <person name="Lapidus A."/>
            <person name="Lucas S."/>
            <person name="Coutinho P."/>
            <person name="Gong Y."/>
            <person name="Samejima M."/>
            <person name="Mahadevan R."/>
            <person name="Abou-Zaid M."/>
            <person name="de Vries R.P."/>
            <person name="Igarashi K."/>
            <person name="Yadav J.S."/>
            <person name="Grigoriev I.V."/>
            <person name="Master E.R."/>
        </authorList>
    </citation>
    <scope>NUCLEOTIDE SEQUENCE [LARGE SCALE GENOMIC DNA]</scope>
    <source>
        <strain evidence="2 3">HHB-10118-sp</strain>
    </source>
</reference>
<organism evidence="2 3">
    <name type="scientific">Phanerochaete carnosa (strain HHB-10118-sp)</name>
    <name type="common">White-rot fungus</name>
    <name type="synonym">Peniophora carnosa</name>
    <dbReference type="NCBI Taxonomy" id="650164"/>
    <lineage>
        <taxon>Eukaryota</taxon>
        <taxon>Fungi</taxon>
        <taxon>Dikarya</taxon>
        <taxon>Basidiomycota</taxon>
        <taxon>Agaricomycotina</taxon>
        <taxon>Agaricomycetes</taxon>
        <taxon>Polyporales</taxon>
        <taxon>Phanerochaetaceae</taxon>
        <taxon>Phanerochaete</taxon>
    </lineage>
</organism>
<evidence type="ECO:0000313" key="3">
    <source>
        <dbReference type="Proteomes" id="UP000008370"/>
    </source>
</evidence>
<sequence>MPNNSRLKSARTKPARRKKKKGANTPERERQLADQDDYSTSTFGSPNSESPDNRLREAKSTRNRRRLIPEPTGEPGRGGDKGYNLQKELLLEDNSDRYNRLRVRTTQIICSIFQLSCCSSLLESALRNIWT</sequence>
<dbReference type="InParanoid" id="K5X7P1"/>
<gene>
    <name evidence="2" type="ORF">PHACADRAFT_248952</name>
</gene>
<dbReference type="KEGG" id="pco:PHACADRAFT_248952"/>
<feature type="compositionally biased region" description="Basic residues" evidence="1">
    <location>
        <begin position="8"/>
        <end position="22"/>
    </location>
</feature>
<dbReference type="EMBL" id="JH930469">
    <property type="protein sequence ID" value="EKM58857.1"/>
    <property type="molecule type" value="Genomic_DNA"/>
</dbReference>
<accession>K5X7P1</accession>
<evidence type="ECO:0000256" key="1">
    <source>
        <dbReference type="SAM" id="MobiDB-lite"/>
    </source>
</evidence>
<evidence type="ECO:0000313" key="2">
    <source>
        <dbReference type="EMBL" id="EKM58857.1"/>
    </source>
</evidence>
<dbReference type="GeneID" id="18914507"/>
<feature type="region of interest" description="Disordered" evidence="1">
    <location>
        <begin position="1"/>
        <end position="84"/>
    </location>
</feature>
<name>K5X7P1_PHACS</name>
<proteinExistence type="predicted"/>
<dbReference type="HOGENOM" id="CLU_1928351_0_0_1"/>
<protein>
    <submittedName>
        <fullName evidence="2">Uncharacterized protein</fullName>
    </submittedName>
</protein>
<dbReference type="RefSeq" id="XP_007391448.1">
    <property type="nucleotide sequence ID" value="XM_007391386.1"/>
</dbReference>